<dbReference type="RefSeq" id="XP_028489954.1">
    <property type="nucleotide sequence ID" value="XM_028632516.1"/>
</dbReference>
<dbReference type="GO" id="GO:0035516">
    <property type="term" value="F:broad specificity oxidative DNA demethylase activity"/>
    <property type="evidence" value="ECO:0007669"/>
    <property type="project" value="TreeGrafter"/>
</dbReference>
<dbReference type="GO" id="GO:0008198">
    <property type="term" value="F:ferrous iron binding"/>
    <property type="evidence" value="ECO:0007669"/>
    <property type="project" value="TreeGrafter"/>
</dbReference>
<organism evidence="2 3">
    <name type="scientific">Byssochlamys spectabilis</name>
    <name type="common">Paecilomyces variotii</name>
    <dbReference type="NCBI Taxonomy" id="264951"/>
    <lineage>
        <taxon>Eukaryota</taxon>
        <taxon>Fungi</taxon>
        <taxon>Dikarya</taxon>
        <taxon>Ascomycota</taxon>
        <taxon>Pezizomycotina</taxon>
        <taxon>Eurotiomycetes</taxon>
        <taxon>Eurotiomycetidae</taxon>
        <taxon>Eurotiales</taxon>
        <taxon>Thermoascaceae</taxon>
        <taxon>Paecilomyces</taxon>
    </lineage>
</organism>
<dbReference type="AlphaFoldDB" id="A0A443I889"/>
<keyword evidence="3" id="KW-1185">Reference proteome</keyword>
<dbReference type="VEuPathDB" id="FungiDB:C8Q69DRAFT_503814"/>
<dbReference type="GO" id="GO:0006307">
    <property type="term" value="P:DNA alkylation repair"/>
    <property type="evidence" value="ECO:0007669"/>
    <property type="project" value="TreeGrafter"/>
</dbReference>
<dbReference type="Gene3D" id="2.60.120.590">
    <property type="entry name" value="Alpha-ketoglutarate-dependent dioxygenase AlkB-like"/>
    <property type="match status" value="1"/>
</dbReference>
<evidence type="ECO:0000259" key="1">
    <source>
        <dbReference type="PROSITE" id="PS51471"/>
    </source>
</evidence>
<comment type="caution">
    <text evidence="2">The sequence shown here is derived from an EMBL/GenBank/DDBJ whole genome shotgun (WGS) entry which is preliminary data.</text>
</comment>
<accession>A0A443I889</accession>
<dbReference type="PANTHER" id="PTHR31573:SF4">
    <property type="entry name" value="FE2OG DIOXYGENASE DOMAIN-CONTAINING PROTEIN"/>
    <property type="match status" value="1"/>
</dbReference>
<dbReference type="InterPro" id="IPR005123">
    <property type="entry name" value="Oxoglu/Fe-dep_dioxygenase_dom"/>
</dbReference>
<dbReference type="STRING" id="264951.A0A443I889"/>
<reference evidence="2 3" key="1">
    <citation type="journal article" date="2018" name="Front. Microbiol.">
        <title>Genomic and genetic insights into a cosmopolitan fungus, Paecilomyces variotii (Eurotiales).</title>
        <authorList>
            <person name="Urquhart A.S."/>
            <person name="Mondo S.J."/>
            <person name="Makela M.R."/>
            <person name="Hane J.K."/>
            <person name="Wiebenga A."/>
            <person name="He G."/>
            <person name="Mihaltcheva S."/>
            <person name="Pangilinan J."/>
            <person name="Lipzen A."/>
            <person name="Barry K."/>
            <person name="de Vries R.P."/>
            <person name="Grigoriev I.V."/>
            <person name="Idnurm A."/>
        </authorList>
    </citation>
    <scope>NUCLEOTIDE SEQUENCE [LARGE SCALE GENOMIC DNA]</scope>
    <source>
        <strain evidence="2 3">CBS 101075</strain>
    </source>
</reference>
<dbReference type="GeneID" id="39601793"/>
<dbReference type="PROSITE" id="PS51471">
    <property type="entry name" value="FE2OG_OXY"/>
    <property type="match status" value="1"/>
</dbReference>
<dbReference type="Pfam" id="PF13532">
    <property type="entry name" value="2OG-FeII_Oxy_2"/>
    <property type="match status" value="1"/>
</dbReference>
<dbReference type="PANTHER" id="PTHR31573">
    <property type="entry name" value="ALPHA-KETOGLUTARATE-DEPENDENT DIOXYGENASE ALKB HOMOLOG 2"/>
    <property type="match status" value="1"/>
</dbReference>
<dbReference type="GO" id="GO:0051747">
    <property type="term" value="F:cytosine C-5 DNA demethylase activity"/>
    <property type="evidence" value="ECO:0007669"/>
    <property type="project" value="TreeGrafter"/>
</dbReference>
<dbReference type="InterPro" id="IPR037151">
    <property type="entry name" value="AlkB-like_sf"/>
</dbReference>
<dbReference type="SUPFAM" id="SSF51197">
    <property type="entry name" value="Clavaminate synthase-like"/>
    <property type="match status" value="1"/>
</dbReference>
<feature type="domain" description="Fe2OG dioxygenase" evidence="1">
    <location>
        <begin position="502"/>
        <end position="654"/>
    </location>
</feature>
<protein>
    <submittedName>
        <fullName evidence="2">2OG-Fe(II) oxygenase superfamily-domain-containing protein</fullName>
    </submittedName>
</protein>
<name>A0A443I889_BYSSP</name>
<evidence type="ECO:0000313" key="2">
    <source>
        <dbReference type="EMBL" id="RWR00310.1"/>
    </source>
</evidence>
<gene>
    <name evidence="2" type="ORF">C8Q69DRAFT_503814</name>
</gene>
<sequence>MARKTSQVEAAGPVLAGRITRARPARKGVSAAAAAAIAKGGEDPAPVHGQPPAWAESRPDLCDALPWFRSLQGGIYYRDELCWGCLVDADSGVRSYIDEEILITRIGGGCERDAEGNLVPIKDQDGQGPAFRALENSRRIGLPVGIVIGDRNTVLGRKLPHRYNVMAFFRITNIWYEKVGGKKGAKIRFEKVDLAEKSWWAAPGTPAPAWPRDFSTRPESIQCAECSHHSLRIFNEGWMCLYSTCARFWTLNGSPAPANLTYHPDFLNSRTPPDPTAQPEHSLVPDLLSTIPEDDADATYSRMAWKGIVCPQCKKCISRKFWKGWKCSDAIDQRHAAPSGVCTFEKTMRMAPISLRSVSDDFELGPVQRAILADSRYALVNVDKGSLAPYYTRVTYTLNGVGTITHFVANKAATARPDGPNDLFRQLQVADVGLRRYPLQQSVVAGTLTSHFAVNYGMPYKYVVSVDSKGFDEAPPEIMNALGRLTWATEQAVSAAGGSVLHPNELLMLGYFEDMAIGFHDDGESSLGPTIATLSLGAKATMSIRMKYKYYYGCSKLKNLIAEDPVLDHCCQHDKRAILKDQRMRGEITEEAYAQQRRALIDKRREPPTFIKMSIHHGDFVVMHGENLQKYYEHAVQPDKEKKLRFALTARYVKPDHVSGQERQKGVFDAASVEYRGD</sequence>
<dbReference type="EMBL" id="RCNU01000001">
    <property type="protein sequence ID" value="RWR00310.1"/>
    <property type="molecule type" value="Genomic_DNA"/>
</dbReference>
<dbReference type="Proteomes" id="UP000283841">
    <property type="component" value="Unassembled WGS sequence"/>
</dbReference>
<dbReference type="InterPro" id="IPR032852">
    <property type="entry name" value="ALKBH2"/>
</dbReference>
<evidence type="ECO:0000313" key="3">
    <source>
        <dbReference type="Proteomes" id="UP000283841"/>
    </source>
</evidence>
<proteinExistence type="predicted"/>
<dbReference type="InterPro" id="IPR027450">
    <property type="entry name" value="AlkB-like"/>
</dbReference>